<evidence type="ECO:0000256" key="2">
    <source>
        <dbReference type="SAM" id="MobiDB-lite"/>
    </source>
</evidence>
<feature type="compositionally biased region" description="Acidic residues" evidence="2">
    <location>
        <begin position="476"/>
        <end position="495"/>
    </location>
</feature>
<sequence length="590" mass="65308">MSIPTVSLKCSLRPSIVPRVSIMKRRRNQRESISSSSTATSTASKEKKRQSWFRKKKSSPCAKRPAPATPQVQRKKHKGMVNLGNTCYLNCAIQMLMGLSQFEEQLAKTKEDAAATTPAGEERKYPLCEALVEVLRLLREPAREKTITDPVNPKYLKEVVDKLTSQFTGSRQQDAHEFLSTLLDLLHDEMSSSQDHPYGDDDAQGDEQDDEQGIKSVPSTEDMDIDNGTDTQPLDKKRTKEVSAPAAKLMGGQAPVAVHNLPPTLTRTDSAVSETTMESAGGIHEKELTETSSVSPDPIPAASPTEDSASTNSSSTAASASPVDNYFTTKVRISLTCDSCGIVRTKEEEYRYISIEVNEDKEAPSLSVGLKNFFAPEKREAKCEKCSCPTAMQTMEITRLPRALILHFKRFLVDVSPDYSKITYRKNHSPVQFGETLSLSQDSDNSSLANYLAKDVDIPSTFNEEQRREETSASASEEDGDADEEMSLDPQDDDSSTTTGSEADSSKSPSRCYRLRSVVNHSGASSCHGHYTADSFRTDLISPEDDEEEKDGEWVRFNDTRVTCILPKDAMGINSQRTAYMVAYELDWHV</sequence>
<keyword evidence="1" id="KW-0788">Thiol protease</keyword>
<dbReference type="InterPro" id="IPR050164">
    <property type="entry name" value="Peptidase_C19"/>
</dbReference>
<evidence type="ECO:0000256" key="1">
    <source>
        <dbReference type="RuleBase" id="RU366025"/>
    </source>
</evidence>
<dbReference type="GO" id="GO:0006508">
    <property type="term" value="P:proteolysis"/>
    <property type="evidence" value="ECO:0007669"/>
    <property type="project" value="UniProtKB-KW"/>
</dbReference>
<keyword evidence="1" id="KW-0378">Hydrolase</keyword>
<dbReference type="InterPro" id="IPR018200">
    <property type="entry name" value="USP_CS"/>
</dbReference>
<name>A0A7S4RZP5_9STRA</name>
<dbReference type="PANTHER" id="PTHR24006">
    <property type="entry name" value="UBIQUITIN CARBOXYL-TERMINAL HYDROLASE"/>
    <property type="match status" value="1"/>
</dbReference>
<dbReference type="GO" id="GO:0004843">
    <property type="term" value="F:cysteine-type deubiquitinase activity"/>
    <property type="evidence" value="ECO:0007669"/>
    <property type="project" value="UniProtKB-UniRule"/>
</dbReference>
<dbReference type="PROSITE" id="PS00973">
    <property type="entry name" value="USP_2"/>
    <property type="match status" value="1"/>
</dbReference>
<feature type="region of interest" description="Disordered" evidence="2">
    <location>
        <begin position="459"/>
        <end position="511"/>
    </location>
</feature>
<feature type="compositionally biased region" description="Polar residues" evidence="2">
    <location>
        <begin position="263"/>
        <end position="278"/>
    </location>
</feature>
<proteinExistence type="inferred from homology"/>
<dbReference type="GO" id="GO:0005634">
    <property type="term" value="C:nucleus"/>
    <property type="evidence" value="ECO:0007669"/>
    <property type="project" value="TreeGrafter"/>
</dbReference>
<feature type="region of interest" description="Disordered" evidence="2">
    <location>
        <begin position="20"/>
        <end position="77"/>
    </location>
</feature>
<dbReference type="SUPFAM" id="SSF54001">
    <property type="entry name" value="Cysteine proteinases"/>
    <property type="match status" value="1"/>
</dbReference>
<feature type="compositionally biased region" description="Basic residues" evidence="2">
    <location>
        <begin position="46"/>
        <end position="58"/>
    </location>
</feature>
<dbReference type="GO" id="GO:0016579">
    <property type="term" value="P:protein deubiquitination"/>
    <property type="evidence" value="ECO:0007669"/>
    <property type="project" value="InterPro"/>
</dbReference>
<evidence type="ECO:0000259" key="3">
    <source>
        <dbReference type="PROSITE" id="PS50235"/>
    </source>
</evidence>
<gene>
    <name evidence="4" type="ORF">DBRI00130_LOCUS26878</name>
</gene>
<feature type="region of interest" description="Disordered" evidence="2">
    <location>
        <begin position="191"/>
        <end position="321"/>
    </location>
</feature>
<dbReference type="InterPro" id="IPR038765">
    <property type="entry name" value="Papain-like_cys_pep_sf"/>
</dbReference>
<keyword evidence="1" id="KW-0645">Protease</keyword>
<feature type="domain" description="USP" evidence="3">
    <location>
        <begin position="78"/>
        <end position="587"/>
    </location>
</feature>
<dbReference type="Gene3D" id="3.90.70.10">
    <property type="entry name" value="Cysteine proteinases"/>
    <property type="match status" value="1"/>
</dbReference>
<dbReference type="EC" id="3.4.19.12" evidence="1"/>
<organism evidence="4">
    <name type="scientific">Ditylum brightwellii</name>
    <dbReference type="NCBI Taxonomy" id="49249"/>
    <lineage>
        <taxon>Eukaryota</taxon>
        <taxon>Sar</taxon>
        <taxon>Stramenopiles</taxon>
        <taxon>Ochrophyta</taxon>
        <taxon>Bacillariophyta</taxon>
        <taxon>Mediophyceae</taxon>
        <taxon>Lithodesmiophycidae</taxon>
        <taxon>Lithodesmiales</taxon>
        <taxon>Lithodesmiaceae</taxon>
        <taxon>Ditylum</taxon>
    </lineage>
</organism>
<dbReference type="GO" id="GO:0005829">
    <property type="term" value="C:cytosol"/>
    <property type="evidence" value="ECO:0007669"/>
    <property type="project" value="TreeGrafter"/>
</dbReference>
<dbReference type="InterPro" id="IPR028889">
    <property type="entry name" value="USP"/>
</dbReference>
<dbReference type="Pfam" id="PF00443">
    <property type="entry name" value="UCH"/>
    <property type="match status" value="1"/>
</dbReference>
<keyword evidence="1" id="KW-0833">Ubl conjugation pathway</keyword>
<feature type="compositionally biased region" description="Acidic residues" evidence="2">
    <location>
        <begin position="200"/>
        <end position="211"/>
    </location>
</feature>
<protein>
    <recommendedName>
        <fullName evidence="1">Ubiquitin carboxyl-terminal hydrolase</fullName>
        <ecNumber evidence="1">3.4.19.12</ecNumber>
    </recommendedName>
</protein>
<evidence type="ECO:0000313" key="4">
    <source>
        <dbReference type="EMBL" id="CAE4630013.1"/>
    </source>
</evidence>
<dbReference type="EMBL" id="HBNS01034353">
    <property type="protein sequence ID" value="CAE4630013.1"/>
    <property type="molecule type" value="Transcribed_RNA"/>
</dbReference>
<dbReference type="PROSITE" id="PS50235">
    <property type="entry name" value="USP_3"/>
    <property type="match status" value="1"/>
</dbReference>
<dbReference type="CDD" id="cd02257">
    <property type="entry name" value="Peptidase_C19"/>
    <property type="match status" value="1"/>
</dbReference>
<reference evidence="4" key="1">
    <citation type="submission" date="2021-01" db="EMBL/GenBank/DDBJ databases">
        <authorList>
            <person name="Corre E."/>
            <person name="Pelletier E."/>
            <person name="Niang G."/>
            <person name="Scheremetjew M."/>
            <person name="Finn R."/>
            <person name="Kale V."/>
            <person name="Holt S."/>
            <person name="Cochrane G."/>
            <person name="Meng A."/>
            <person name="Brown T."/>
            <person name="Cohen L."/>
        </authorList>
    </citation>
    <scope>NUCLEOTIDE SEQUENCE</scope>
    <source>
        <strain evidence="4">GSO104</strain>
    </source>
</reference>
<dbReference type="PROSITE" id="PS00972">
    <property type="entry name" value="USP_1"/>
    <property type="match status" value="1"/>
</dbReference>
<feature type="compositionally biased region" description="Low complexity" evidence="2">
    <location>
        <begin position="308"/>
        <end position="321"/>
    </location>
</feature>
<dbReference type="InterPro" id="IPR001394">
    <property type="entry name" value="Peptidase_C19_UCH"/>
</dbReference>
<feature type="compositionally biased region" description="Polar residues" evidence="2">
    <location>
        <begin position="496"/>
        <end position="509"/>
    </location>
</feature>
<accession>A0A7S4RZP5</accession>
<dbReference type="AlphaFoldDB" id="A0A7S4RZP5"/>
<comment type="catalytic activity">
    <reaction evidence="1">
        <text>Thiol-dependent hydrolysis of ester, thioester, amide, peptide and isopeptide bonds formed by the C-terminal Gly of ubiquitin (a 76-residue protein attached to proteins as an intracellular targeting signal).</text>
        <dbReference type="EC" id="3.4.19.12"/>
    </reaction>
</comment>
<comment type="similarity">
    <text evidence="1">Belongs to the peptidase C19 family.</text>
</comment>
<feature type="compositionally biased region" description="Low complexity" evidence="2">
    <location>
        <begin position="32"/>
        <end position="43"/>
    </location>
</feature>